<dbReference type="Gene3D" id="6.10.330.20">
    <property type="match status" value="1"/>
</dbReference>
<keyword evidence="4" id="KW-0496">Mitochondrion</keyword>
<gene>
    <name evidence="9" type="primary">MRPL4</name>
    <name evidence="9" type="ORF">N0V93_007504</name>
</gene>
<feature type="region of interest" description="Disordered" evidence="8">
    <location>
        <begin position="33"/>
        <end position="80"/>
    </location>
</feature>
<comment type="subcellular location">
    <subcellularLocation>
        <location evidence="1">Mitochondrion</location>
    </subcellularLocation>
</comment>
<comment type="caution">
    <text evidence="9">The sequence shown here is derived from an EMBL/GenBank/DDBJ whole genome shotgun (WGS) entry which is preliminary data.</text>
</comment>
<evidence type="ECO:0000256" key="4">
    <source>
        <dbReference type="ARBA" id="ARBA00023128"/>
    </source>
</evidence>
<protein>
    <recommendedName>
        <fullName evidence="6">Large ribosomal subunit protein uL29m</fullName>
    </recommendedName>
    <alternativeName>
        <fullName evidence="7">54S ribosomal protein L4, mitochondrial</fullName>
    </alternativeName>
</protein>
<keyword evidence="10" id="KW-1185">Reference proteome</keyword>
<dbReference type="PANTHER" id="PTHR21183:SF18">
    <property type="entry name" value="LARGE RIBOSOMAL SUBUNIT PROTEIN UL29M"/>
    <property type="match status" value="1"/>
</dbReference>
<proteinExistence type="inferred from homology"/>
<dbReference type="OrthoDB" id="270763at2759"/>
<dbReference type="GO" id="GO:0005762">
    <property type="term" value="C:mitochondrial large ribosomal subunit"/>
    <property type="evidence" value="ECO:0007669"/>
    <property type="project" value="TreeGrafter"/>
</dbReference>
<evidence type="ECO:0000256" key="3">
    <source>
        <dbReference type="ARBA" id="ARBA00022980"/>
    </source>
</evidence>
<dbReference type="Pfam" id="PF06984">
    <property type="entry name" value="MRP-L47"/>
    <property type="match status" value="1"/>
</dbReference>
<reference evidence="9" key="1">
    <citation type="submission" date="2022-10" db="EMBL/GenBank/DDBJ databases">
        <title>Tapping the CABI collections for fungal endophytes: first genome assemblies for Collariella, Neodidymelliopsis, Ascochyta clinopodiicola, Didymella pomorum, Didymosphaeria variabile, Neocosmospora piperis and Neocucurbitaria cava.</title>
        <authorList>
            <person name="Hill R."/>
        </authorList>
    </citation>
    <scope>NUCLEOTIDE SEQUENCE</scope>
    <source>
        <strain evidence="9">IMI 355082</strain>
    </source>
</reference>
<evidence type="ECO:0000256" key="8">
    <source>
        <dbReference type="SAM" id="MobiDB-lite"/>
    </source>
</evidence>
<keyword evidence="5" id="KW-0687">Ribonucleoprotein</keyword>
<evidence type="ECO:0000256" key="6">
    <source>
        <dbReference type="ARBA" id="ARBA00035289"/>
    </source>
</evidence>
<dbReference type="PANTHER" id="PTHR21183">
    <property type="entry name" value="RIBOSOMAL PROTEIN L47, MITOCHONDRIAL-RELATED"/>
    <property type="match status" value="1"/>
</dbReference>
<dbReference type="AlphaFoldDB" id="A0A9W8YRQ9"/>
<dbReference type="InterPro" id="IPR010729">
    <property type="entry name" value="Ribosomal_uL29_mit"/>
</dbReference>
<comment type="similarity">
    <text evidence="2">Belongs to the universal ribosomal protein uL29 family.</text>
</comment>
<evidence type="ECO:0000313" key="10">
    <source>
        <dbReference type="Proteomes" id="UP001140453"/>
    </source>
</evidence>
<dbReference type="GO" id="GO:0003735">
    <property type="term" value="F:structural constituent of ribosome"/>
    <property type="evidence" value="ECO:0007669"/>
    <property type="project" value="InterPro"/>
</dbReference>
<evidence type="ECO:0000313" key="9">
    <source>
        <dbReference type="EMBL" id="KAJ4390031.1"/>
    </source>
</evidence>
<feature type="compositionally biased region" description="Acidic residues" evidence="8">
    <location>
        <begin position="251"/>
        <end position="267"/>
    </location>
</feature>
<accession>A0A9W8YRQ9</accession>
<name>A0A9W8YRQ9_9PEZI</name>
<evidence type="ECO:0000256" key="7">
    <source>
        <dbReference type="ARBA" id="ARBA00035399"/>
    </source>
</evidence>
<evidence type="ECO:0000256" key="1">
    <source>
        <dbReference type="ARBA" id="ARBA00004173"/>
    </source>
</evidence>
<dbReference type="Proteomes" id="UP001140453">
    <property type="component" value="Unassembled WGS sequence"/>
</dbReference>
<organism evidence="9 10">
    <name type="scientific">Gnomoniopsis smithogilvyi</name>
    <dbReference type="NCBI Taxonomy" id="1191159"/>
    <lineage>
        <taxon>Eukaryota</taxon>
        <taxon>Fungi</taxon>
        <taxon>Dikarya</taxon>
        <taxon>Ascomycota</taxon>
        <taxon>Pezizomycotina</taxon>
        <taxon>Sordariomycetes</taxon>
        <taxon>Sordariomycetidae</taxon>
        <taxon>Diaporthales</taxon>
        <taxon>Gnomoniaceae</taxon>
        <taxon>Gnomoniopsis</taxon>
    </lineage>
</organism>
<feature type="compositionally biased region" description="Basic residues" evidence="8">
    <location>
        <begin position="62"/>
        <end position="72"/>
    </location>
</feature>
<dbReference type="EMBL" id="JAPEVB010000004">
    <property type="protein sequence ID" value="KAJ4390031.1"/>
    <property type="molecule type" value="Genomic_DNA"/>
</dbReference>
<evidence type="ECO:0000256" key="5">
    <source>
        <dbReference type="ARBA" id="ARBA00023274"/>
    </source>
</evidence>
<keyword evidence="3 9" id="KW-0689">Ribosomal protein</keyword>
<sequence length="298" mass="33569">MASSGAARPTLQRALQSCSSLTRPSFLVNHTSQVRHATRATKAKAKAKADALANPGANTPKTKPKTVVRHHPNRDQNKQRGLSVIRRTGPREHLSVSGIPLPRPLSAEEFPAIRVDPAHGLWDFFYSKEKPLNTPAEDKAHGRAWTVEELRNKSWQDLHRLWWVCIKERNRIATGNVERIKGGYGYGVSESREREMAVRKTQNAIKHALTERFYAWEDAVELAKEDPEIEFTEDGGVKYTPIEESSGQDSEYMEEDDDVFVQSEDFEDVKANQTVKHEAVDASIPQESGKTQHEGPRP</sequence>
<feature type="compositionally biased region" description="Basic residues" evidence="8">
    <location>
        <begin position="36"/>
        <end position="46"/>
    </location>
</feature>
<feature type="region of interest" description="Disordered" evidence="8">
    <location>
        <begin position="231"/>
        <end position="298"/>
    </location>
</feature>
<dbReference type="InterPro" id="IPR038340">
    <property type="entry name" value="MRP-L47_sf"/>
</dbReference>
<evidence type="ECO:0000256" key="2">
    <source>
        <dbReference type="ARBA" id="ARBA00009254"/>
    </source>
</evidence>
<dbReference type="GO" id="GO:0032543">
    <property type="term" value="P:mitochondrial translation"/>
    <property type="evidence" value="ECO:0007669"/>
    <property type="project" value="TreeGrafter"/>
</dbReference>